<evidence type="ECO:0000313" key="2">
    <source>
        <dbReference type="Proteomes" id="UP000007817"/>
    </source>
</evidence>
<organism evidence="1 2">
    <name type="scientific">Burkholderia phage DC1</name>
    <dbReference type="NCBI Taxonomy" id="2881398"/>
    <lineage>
        <taxon>Viruses</taxon>
        <taxon>Duplodnaviria</taxon>
        <taxon>Heunggongvirae</taxon>
        <taxon>Uroviricota</taxon>
        <taxon>Caudoviricetes</taxon>
        <taxon>Lessievirus</taxon>
        <taxon>Lessievirus DC1</taxon>
    </lineage>
</organism>
<proteinExistence type="predicted"/>
<name>I6NML3_9CAUD</name>
<gene>
    <name evidence="1" type="ORF">DC1_00046</name>
</gene>
<dbReference type="GO" id="GO:0003723">
    <property type="term" value="F:RNA binding"/>
    <property type="evidence" value="ECO:0007669"/>
    <property type="project" value="InterPro"/>
</dbReference>
<dbReference type="KEGG" id="vg:13455397"/>
<dbReference type="GO" id="GO:0006402">
    <property type="term" value="P:mRNA catabolic process"/>
    <property type="evidence" value="ECO:0007669"/>
    <property type="project" value="InterPro"/>
</dbReference>
<dbReference type="GeneID" id="13455397"/>
<dbReference type="SUPFAM" id="SSF117130">
    <property type="entry name" value="CsrA-like"/>
    <property type="match status" value="1"/>
</dbReference>
<dbReference type="EMBL" id="JN662425">
    <property type="protein sequence ID" value="AEZ50864.1"/>
    <property type="molecule type" value="Genomic_DNA"/>
</dbReference>
<evidence type="ECO:0000313" key="1">
    <source>
        <dbReference type="EMBL" id="AEZ50864.1"/>
    </source>
</evidence>
<dbReference type="RefSeq" id="YP_006589976.1">
    <property type="nucleotide sequence ID" value="NC_018452.1"/>
</dbReference>
<dbReference type="GO" id="GO:0006109">
    <property type="term" value="P:regulation of carbohydrate metabolic process"/>
    <property type="evidence" value="ECO:0007669"/>
    <property type="project" value="InterPro"/>
</dbReference>
<dbReference type="Gene3D" id="2.60.40.4380">
    <property type="entry name" value="Translational regulator CsrA"/>
    <property type="match status" value="1"/>
</dbReference>
<dbReference type="InterPro" id="IPR036107">
    <property type="entry name" value="CsrA_sf"/>
</dbReference>
<sequence length="64" mass="6531">MLKLDIKPGESVKIGDIAVITLEDKSGKVARLSIQADKSVPITRTAPSTAAQIAAKVGLSADAA</sequence>
<protein>
    <submittedName>
        <fullName evidence="1">Carbon storage regulator</fullName>
    </submittedName>
</protein>
<dbReference type="Proteomes" id="UP000007817">
    <property type="component" value="Segment"/>
</dbReference>
<dbReference type="Pfam" id="PF02599">
    <property type="entry name" value="CsrA"/>
    <property type="match status" value="1"/>
</dbReference>
<accession>I6NML3</accession>
<keyword evidence="2" id="KW-1185">Reference proteome</keyword>
<dbReference type="InterPro" id="IPR003751">
    <property type="entry name" value="CsrA"/>
</dbReference>
<reference evidence="1 2" key="1">
    <citation type="journal article" date="2012" name="Appl. Environ. Microbiol.">
        <title>Characterization of DC1, a broad-host-range Bcep22-like podovirus.</title>
        <authorList>
            <person name="Lynch K.H."/>
            <person name="Stothard P."/>
            <person name="Dennis J.J."/>
        </authorList>
    </citation>
    <scope>NUCLEOTIDE SEQUENCE [LARGE SCALE GENOMIC DNA]</scope>
</reference>